<dbReference type="Pfam" id="PF03403">
    <property type="entry name" value="PAF-AH_p_II"/>
    <property type="match status" value="2"/>
</dbReference>
<gene>
    <name evidence="4" type="ORF">ACJDUH_14670</name>
</gene>
<dbReference type="PANTHER" id="PTHR10272">
    <property type="entry name" value="PLATELET-ACTIVATING FACTOR ACETYLHYDROLASE"/>
    <property type="match status" value="1"/>
</dbReference>
<dbReference type="GO" id="GO:0016787">
    <property type="term" value="F:hydrolase activity"/>
    <property type="evidence" value="ECO:0007669"/>
    <property type="project" value="UniProtKB-KW"/>
</dbReference>
<keyword evidence="1 4" id="KW-0378">Hydrolase</keyword>
<sequence length="390" mass="45351">MKIGRTVRLLTDNKRKELLNDADEKRKIIISIFYKIDENLSETKQAYYMDIFHPRQEEFIQRFAGKKNLAGQKVCEEYLKYININTFNNVPIIKNDILYPIIIYSPGLGMDRDSLIYNIEKLVSEGYIVITLGHIYDADFTILPDGGIIEQANHIANSTFEEKEQLINIRKEDVLFLLDELRILNSKDELIKEKLDLNKIGILGHSLGGAAIFKAALEDTRIKAVVMLDGSLQYFNLTKDILEGKRLNIPFLNFRRGTIDYEEEMKKAIEFNAEKMNGEEFKKRIVMRHQTLLGQIKGQKELYEYLEGYKSFIKLKNSEHLTFTDWPVIYNQEMENDILPIKEAHEIISEITVSFYNEFLCGVEGDYRNFINSNRCPQICIISNDGESIK</sequence>
<evidence type="ECO:0000313" key="5">
    <source>
        <dbReference type="Proteomes" id="UP001623661"/>
    </source>
</evidence>
<keyword evidence="3" id="KW-0443">Lipid metabolism</keyword>
<organism evidence="4 5">
    <name type="scientific">Candidatus Clostridium radicumherbarum</name>
    <dbReference type="NCBI Taxonomy" id="3381662"/>
    <lineage>
        <taxon>Bacteria</taxon>
        <taxon>Bacillati</taxon>
        <taxon>Bacillota</taxon>
        <taxon>Clostridia</taxon>
        <taxon>Eubacteriales</taxon>
        <taxon>Clostridiaceae</taxon>
        <taxon>Clostridium</taxon>
    </lineage>
</organism>
<dbReference type="SUPFAM" id="SSF53474">
    <property type="entry name" value="alpha/beta-Hydrolases"/>
    <property type="match status" value="1"/>
</dbReference>
<reference evidence="4 5" key="1">
    <citation type="submission" date="2024-11" db="EMBL/GenBank/DDBJ databases">
        <authorList>
            <person name="Heng Y.C."/>
            <person name="Lim A.C.H."/>
            <person name="Lee J.K.Y."/>
            <person name="Kittelmann S."/>
        </authorList>
    </citation>
    <scope>NUCLEOTIDE SEQUENCE [LARGE SCALE GENOMIC DNA]</scope>
    <source>
        <strain evidence="4 5">WILCCON 0202</strain>
    </source>
</reference>
<proteinExistence type="predicted"/>
<dbReference type="PANTHER" id="PTHR10272:SF0">
    <property type="entry name" value="PLATELET-ACTIVATING FACTOR ACETYLHYDROLASE"/>
    <property type="match status" value="1"/>
</dbReference>
<keyword evidence="2" id="KW-0442">Lipid degradation</keyword>
<evidence type="ECO:0000256" key="1">
    <source>
        <dbReference type="ARBA" id="ARBA00022801"/>
    </source>
</evidence>
<keyword evidence="5" id="KW-1185">Reference proteome</keyword>
<dbReference type="EMBL" id="JBJHZY010000003">
    <property type="protein sequence ID" value="MFL0269330.1"/>
    <property type="molecule type" value="Genomic_DNA"/>
</dbReference>
<dbReference type="InterPro" id="IPR029058">
    <property type="entry name" value="AB_hydrolase_fold"/>
</dbReference>
<accession>A0ABW8TV26</accession>
<dbReference type="RefSeq" id="WP_406765956.1">
    <property type="nucleotide sequence ID" value="NZ_JBJHZY010000003.1"/>
</dbReference>
<evidence type="ECO:0000256" key="3">
    <source>
        <dbReference type="ARBA" id="ARBA00023098"/>
    </source>
</evidence>
<protein>
    <submittedName>
        <fullName evidence="4">Alpha/beta hydrolase family protein</fullName>
    </submittedName>
</protein>
<name>A0ABW8TV26_9CLOT</name>
<dbReference type="Proteomes" id="UP001623661">
    <property type="component" value="Unassembled WGS sequence"/>
</dbReference>
<comment type="caution">
    <text evidence="4">The sequence shown here is derived from an EMBL/GenBank/DDBJ whole genome shotgun (WGS) entry which is preliminary data.</text>
</comment>
<evidence type="ECO:0000313" key="4">
    <source>
        <dbReference type="EMBL" id="MFL0269330.1"/>
    </source>
</evidence>
<evidence type="ECO:0000256" key="2">
    <source>
        <dbReference type="ARBA" id="ARBA00022963"/>
    </source>
</evidence>
<dbReference type="Gene3D" id="3.40.50.1820">
    <property type="entry name" value="alpha/beta hydrolase"/>
    <property type="match status" value="1"/>
</dbReference>